<keyword evidence="3 5" id="KW-1133">Transmembrane helix</keyword>
<dbReference type="Proteomes" id="UP000683360">
    <property type="component" value="Unassembled WGS sequence"/>
</dbReference>
<dbReference type="InterPro" id="IPR017452">
    <property type="entry name" value="GPCR_Rhodpsn_7TM"/>
</dbReference>
<dbReference type="PRINTS" id="PR00237">
    <property type="entry name" value="GPCRRHODOPSN"/>
</dbReference>
<name>A0A8S3PRG0_MYTED</name>
<feature type="transmembrane region" description="Helical" evidence="5">
    <location>
        <begin position="271"/>
        <end position="291"/>
    </location>
</feature>
<organism evidence="7 8">
    <name type="scientific">Mytilus edulis</name>
    <name type="common">Blue mussel</name>
    <dbReference type="NCBI Taxonomy" id="6550"/>
    <lineage>
        <taxon>Eukaryota</taxon>
        <taxon>Metazoa</taxon>
        <taxon>Spiralia</taxon>
        <taxon>Lophotrochozoa</taxon>
        <taxon>Mollusca</taxon>
        <taxon>Bivalvia</taxon>
        <taxon>Autobranchia</taxon>
        <taxon>Pteriomorphia</taxon>
        <taxon>Mytilida</taxon>
        <taxon>Mytiloidea</taxon>
        <taxon>Mytilidae</taxon>
        <taxon>Mytilinae</taxon>
        <taxon>Mytilus</taxon>
    </lineage>
</organism>
<dbReference type="InterPro" id="IPR000276">
    <property type="entry name" value="GPCR_Rhodpsn"/>
</dbReference>
<dbReference type="SUPFAM" id="SSF81321">
    <property type="entry name" value="Family A G protein-coupled receptor-like"/>
    <property type="match status" value="1"/>
</dbReference>
<dbReference type="PROSITE" id="PS50262">
    <property type="entry name" value="G_PROTEIN_RECEP_F1_2"/>
    <property type="match status" value="1"/>
</dbReference>
<dbReference type="Gene3D" id="1.20.1070.10">
    <property type="entry name" value="Rhodopsin 7-helix transmembrane proteins"/>
    <property type="match status" value="1"/>
</dbReference>
<keyword evidence="2 5" id="KW-0812">Transmembrane</keyword>
<evidence type="ECO:0000256" key="2">
    <source>
        <dbReference type="ARBA" id="ARBA00022692"/>
    </source>
</evidence>
<evidence type="ECO:0000256" key="1">
    <source>
        <dbReference type="ARBA" id="ARBA00004370"/>
    </source>
</evidence>
<dbReference type="PANTHER" id="PTHR46641:SF25">
    <property type="entry name" value="CNMAMIDE RECEPTOR-RELATED"/>
    <property type="match status" value="1"/>
</dbReference>
<keyword evidence="8" id="KW-1185">Reference proteome</keyword>
<evidence type="ECO:0000313" key="7">
    <source>
        <dbReference type="EMBL" id="CAG2185929.1"/>
    </source>
</evidence>
<proteinExistence type="predicted"/>
<evidence type="ECO:0000313" key="8">
    <source>
        <dbReference type="Proteomes" id="UP000683360"/>
    </source>
</evidence>
<evidence type="ECO:0000256" key="4">
    <source>
        <dbReference type="ARBA" id="ARBA00023136"/>
    </source>
</evidence>
<feature type="transmembrane region" description="Helical" evidence="5">
    <location>
        <begin position="175"/>
        <end position="195"/>
    </location>
</feature>
<evidence type="ECO:0000259" key="6">
    <source>
        <dbReference type="PROSITE" id="PS50262"/>
    </source>
</evidence>
<dbReference type="EMBL" id="CAJPWZ010000107">
    <property type="protein sequence ID" value="CAG2185929.1"/>
    <property type="molecule type" value="Genomic_DNA"/>
</dbReference>
<feature type="transmembrane region" description="Helical" evidence="5">
    <location>
        <begin position="92"/>
        <end position="112"/>
    </location>
</feature>
<protein>
    <recommendedName>
        <fullName evidence="6">G-protein coupled receptors family 1 profile domain-containing protein</fullName>
    </recommendedName>
</protein>
<dbReference type="GO" id="GO:0004930">
    <property type="term" value="F:G protein-coupled receptor activity"/>
    <property type="evidence" value="ECO:0007669"/>
    <property type="project" value="InterPro"/>
</dbReference>
<dbReference type="PANTHER" id="PTHR46641">
    <property type="entry name" value="FMRFAMIDE RECEPTOR-RELATED"/>
    <property type="match status" value="1"/>
</dbReference>
<comment type="caution">
    <text evidence="7">The sequence shown here is derived from an EMBL/GenBank/DDBJ whole genome shotgun (WGS) entry which is preliminary data.</text>
</comment>
<gene>
    <name evidence="7" type="ORF">MEDL_1502</name>
</gene>
<dbReference type="InterPro" id="IPR052954">
    <property type="entry name" value="GPCR-Ligand_Int"/>
</dbReference>
<accession>A0A8S3PRG0</accession>
<feature type="transmembrane region" description="Helical" evidence="5">
    <location>
        <begin position="59"/>
        <end position="80"/>
    </location>
</feature>
<dbReference type="CDD" id="cd14978">
    <property type="entry name" value="7tmA_FMRFamide_R-like"/>
    <property type="match status" value="1"/>
</dbReference>
<evidence type="ECO:0000256" key="3">
    <source>
        <dbReference type="ARBA" id="ARBA00022989"/>
    </source>
</evidence>
<dbReference type="Pfam" id="PF00001">
    <property type="entry name" value="7tm_1"/>
    <property type="match status" value="1"/>
</dbReference>
<dbReference type="GO" id="GO:0016020">
    <property type="term" value="C:membrane"/>
    <property type="evidence" value="ECO:0007669"/>
    <property type="project" value="UniProtKB-SubCell"/>
</dbReference>
<evidence type="ECO:0000256" key="5">
    <source>
        <dbReference type="SAM" id="Phobius"/>
    </source>
</evidence>
<dbReference type="OrthoDB" id="10011262at2759"/>
<sequence length="381" mass="44552">MDDFLKPSFIFTGGDEQKMNETVAAFLKHILQRHLERKQNRSVVIMESADIVDYVCNMYIGPALCILGIFGNIFNIFVLFRGRLLDSPYVYLKALSFTDMFALILSLPYLLFTKHSDNFSPNVYNAFVFLPVVNLLTAASVWITVGVTIDRFIFVKFPLLARSYSSGSRVKRRIFTIYTFGILFTLPRYFCYSLVNDLGVYRMEFTPFRDSAYYRVYDIVCIIIYHFIPLVIFVVINTYLIVAVYRARFLRQELGIRNNREQDWQVEQRRFTITLIGIIVISIVAIFPSTISDFSRLTNLSLHEYKLLRNISNLLLLCNLSMNFVLFCAFNKRFVRAIKTIFNKRRNKTRIYISFKSRTRSSRSDTCVVTRQHSFISACKM</sequence>
<feature type="transmembrane region" description="Helical" evidence="5">
    <location>
        <begin position="215"/>
        <end position="242"/>
    </location>
</feature>
<feature type="domain" description="G-protein coupled receptors family 1 profile" evidence="6">
    <location>
        <begin position="71"/>
        <end position="327"/>
    </location>
</feature>
<reference evidence="7" key="1">
    <citation type="submission" date="2021-03" db="EMBL/GenBank/DDBJ databases">
        <authorList>
            <person name="Bekaert M."/>
        </authorList>
    </citation>
    <scope>NUCLEOTIDE SEQUENCE</scope>
</reference>
<feature type="transmembrane region" description="Helical" evidence="5">
    <location>
        <begin position="311"/>
        <end position="330"/>
    </location>
</feature>
<keyword evidence="4 5" id="KW-0472">Membrane</keyword>
<comment type="subcellular location">
    <subcellularLocation>
        <location evidence="1">Membrane</location>
    </subcellularLocation>
</comment>
<dbReference type="AlphaFoldDB" id="A0A8S3PRG0"/>
<feature type="transmembrane region" description="Helical" evidence="5">
    <location>
        <begin position="132"/>
        <end position="154"/>
    </location>
</feature>